<gene>
    <name evidence="2" type="ORF">EV193_107245</name>
</gene>
<organism evidence="2 3">
    <name type="scientific">Herbihabitans rhizosphaerae</name>
    <dbReference type="NCBI Taxonomy" id="1872711"/>
    <lineage>
        <taxon>Bacteria</taxon>
        <taxon>Bacillati</taxon>
        <taxon>Actinomycetota</taxon>
        <taxon>Actinomycetes</taxon>
        <taxon>Pseudonocardiales</taxon>
        <taxon>Pseudonocardiaceae</taxon>
        <taxon>Herbihabitans</taxon>
    </lineage>
</organism>
<keyword evidence="3" id="KW-1185">Reference proteome</keyword>
<name>A0A4Q7KK28_9PSEU</name>
<dbReference type="AlphaFoldDB" id="A0A4Q7KK28"/>
<sequence length="63" mass="6899">MHEVPKDDIAPEQPATDVLEQRQDDAEHGEPGPTGETPVEAAEADAAEQSRALDPDDDRDTYR</sequence>
<comment type="caution">
    <text evidence="2">The sequence shown here is derived from an EMBL/GenBank/DDBJ whole genome shotgun (WGS) entry which is preliminary data.</text>
</comment>
<proteinExistence type="predicted"/>
<dbReference type="EMBL" id="SGWQ01000007">
    <property type="protein sequence ID" value="RZS36564.1"/>
    <property type="molecule type" value="Genomic_DNA"/>
</dbReference>
<reference evidence="2 3" key="1">
    <citation type="submission" date="2019-02" db="EMBL/GenBank/DDBJ databases">
        <title>Genomic Encyclopedia of Type Strains, Phase IV (KMG-IV): sequencing the most valuable type-strain genomes for metagenomic binning, comparative biology and taxonomic classification.</title>
        <authorList>
            <person name="Goeker M."/>
        </authorList>
    </citation>
    <scope>NUCLEOTIDE SEQUENCE [LARGE SCALE GENOMIC DNA]</scope>
    <source>
        <strain evidence="2 3">DSM 101727</strain>
    </source>
</reference>
<evidence type="ECO:0000313" key="2">
    <source>
        <dbReference type="EMBL" id="RZS36564.1"/>
    </source>
</evidence>
<evidence type="ECO:0000256" key="1">
    <source>
        <dbReference type="SAM" id="MobiDB-lite"/>
    </source>
</evidence>
<dbReference type="Proteomes" id="UP000294257">
    <property type="component" value="Unassembled WGS sequence"/>
</dbReference>
<dbReference type="RefSeq" id="WP_130346036.1">
    <property type="nucleotide sequence ID" value="NZ_SGWQ01000007.1"/>
</dbReference>
<feature type="compositionally biased region" description="Basic and acidic residues" evidence="1">
    <location>
        <begin position="19"/>
        <end position="30"/>
    </location>
</feature>
<protein>
    <submittedName>
        <fullName evidence="2">Uncharacterized protein</fullName>
    </submittedName>
</protein>
<accession>A0A4Q7KK28</accession>
<evidence type="ECO:0000313" key="3">
    <source>
        <dbReference type="Proteomes" id="UP000294257"/>
    </source>
</evidence>
<feature type="region of interest" description="Disordered" evidence="1">
    <location>
        <begin position="1"/>
        <end position="63"/>
    </location>
</feature>